<proteinExistence type="inferred from homology"/>
<dbReference type="SUPFAM" id="SSF48452">
    <property type="entry name" value="TPR-like"/>
    <property type="match status" value="1"/>
</dbReference>
<keyword evidence="4 6" id="KW-0998">Cell outer membrane</keyword>
<keyword evidence="3 6" id="KW-0564">Palmitate</keyword>
<dbReference type="PANTHER" id="PTHR37423:SF1">
    <property type="entry name" value="OUTER MEMBRANE PROTEIN ASSEMBLY FACTOR BAMD"/>
    <property type="match status" value="1"/>
</dbReference>
<evidence type="ECO:0000256" key="7">
    <source>
        <dbReference type="SAM" id="SignalP"/>
    </source>
</evidence>
<evidence type="ECO:0000259" key="8">
    <source>
        <dbReference type="Pfam" id="PF13525"/>
    </source>
</evidence>
<dbReference type="AlphaFoldDB" id="A0A0H1R7D9"/>
<comment type="similarity">
    <text evidence="6">Belongs to the BamD family.</text>
</comment>
<dbReference type="Pfam" id="PF13525">
    <property type="entry name" value="YfiO"/>
    <property type="match status" value="1"/>
</dbReference>
<evidence type="ECO:0000256" key="3">
    <source>
        <dbReference type="ARBA" id="ARBA00023139"/>
    </source>
</evidence>
<sequence>MSFAKVYLSLRTAAGRALLVGACGLALAGCNSLSSLNPFDKSETYKPEIVADVPAEEIYNDGLARIQKRDFGGAAKKFNSLDRQYPYSEWARKGLIMEAYANYEGGLYEEAITASKRYLQQHPSTADAAYAQYLLASSYYDQIPDITRDQAASERAIAALQDLIQRYPRSEYAADAKKKLQVAGDQLAGKEMEVGRFYLQKRNYSGAINRFRTVVSRYQTTRHTEEALERLTEAYMAMGIVSEAQTAAAVLGHNFPDSPWYKDAYALLTKGGVEPREDSQSWISKAFRGVPQVGQRAG</sequence>
<feature type="chain" id="PRO_5008988579" description="Outer membrane protein assembly factor BamD" evidence="7">
    <location>
        <begin position="29"/>
        <end position="298"/>
    </location>
</feature>
<dbReference type="GO" id="GO:1990063">
    <property type="term" value="C:Bam protein complex"/>
    <property type="evidence" value="ECO:0007669"/>
    <property type="project" value="TreeGrafter"/>
</dbReference>
<dbReference type="OrthoDB" id="9804044at2"/>
<dbReference type="InterPro" id="IPR017689">
    <property type="entry name" value="BamD"/>
</dbReference>
<accession>A0A0H1R7D9</accession>
<evidence type="ECO:0000256" key="4">
    <source>
        <dbReference type="ARBA" id="ARBA00023237"/>
    </source>
</evidence>
<dbReference type="Gene3D" id="1.25.40.10">
    <property type="entry name" value="Tetratricopeptide repeat domain"/>
    <property type="match status" value="1"/>
</dbReference>
<feature type="signal peptide" evidence="7">
    <location>
        <begin position="1"/>
        <end position="28"/>
    </location>
</feature>
<name>A0A0H1R7D9_9HYPH</name>
<dbReference type="CDD" id="cd15830">
    <property type="entry name" value="BamD"/>
    <property type="match status" value="1"/>
</dbReference>
<dbReference type="InterPro" id="IPR039565">
    <property type="entry name" value="BamD-like"/>
</dbReference>
<protein>
    <recommendedName>
        <fullName evidence="6">Outer membrane protein assembly factor BamD</fullName>
    </recommendedName>
</protein>
<dbReference type="InterPro" id="IPR011990">
    <property type="entry name" value="TPR-like_helical_dom_sf"/>
</dbReference>
<dbReference type="GO" id="GO:0051205">
    <property type="term" value="P:protein insertion into membrane"/>
    <property type="evidence" value="ECO:0007669"/>
    <property type="project" value="UniProtKB-UniRule"/>
</dbReference>
<dbReference type="Proteomes" id="UP000035489">
    <property type="component" value="Unassembled WGS sequence"/>
</dbReference>
<dbReference type="RefSeq" id="WP_047191110.1">
    <property type="nucleotide sequence ID" value="NZ_LCYG01000060.1"/>
</dbReference>
<keyword evidence="10" id="KW-1185">Reference proteome</keyword>
<dbReference type="HAMAP" id="MF_00922">
    <property type="entry name" value="OM_assembly_BamD"/>
    <property type="match status" value="1"/>
</dbReference>
<comment type="caution">
    <text evidence="9">The sequence shown here is derived from an EMBL/GenBank/DDBJ whole genome shotgun (WGS) entry which is preliminary data.</text>
</comment>
<evidence type="ECO:0000256" key="2">
    <source>
        <dbReference type="ARBA" id="ARBA00023136"/>
    </source>
</evidence>
<dbReference type="GO" id="GO:0043165">
    <property type="term" value="P:Gram-negative-bacterium-type cell outer membrane assembly"/>
    <property type="evidence" value="ECO:0007669"/>
    <property type="project" value="UniProtKB-UniRule"/>
</dbReference>
<gene>
    <name evidence="6" type="primary">bamD</name>
    <name evidence="9" type="ORF">AA309_21660</name>
</gene>
<dbReference type="NCBIfam" id="TIGR03302">
    <property type="entry name" value="OM_YfiO"/>
    <property type="match status" value="1"/>
</dbReference>
<dbReference type="EMBL" id="LCYG01000060">
    <property type="protein sequence ID" value="KLK91068.1"/>
    <property type="molecule type" value="Genomic_DNA"/>
</dbReference>
<evidence type="ECO:0000256" key="1">
    <source>
        <dbReference type="ARBA" id="ARBA00022729"/>
    </source>
</evidence>
<comment type="subcellular location">
    <subcellularLocation>
        <location evidence="6">Cell outer membrane</location>
        <topology evidence="6">Lipid-anchor</topology>
    </subcellularLocation>
</comment>
<dbReference type="PATRIC" id="fig|1225564.3.peg.5698"/>
<evidence type="ECO:0000256" key="5">
    <source>
        <dbReference type="ARBA" id="ARBA00023288"/>
    </source>
</evidence>
<evidence type="ECO:0000313" key="9">
    <source>
        <dbReference type="EMBL" id="KLK91068.1"/>
    </source>
</evidence>
<organism evidence="9 10">
    <name type="scientific">Microvirga vignae</name>
    <dbReference type="NCBI Taxonomy" id="1225564"/>
    <lineage>
        <taxon>Bacteria</taxon>
        <taxon>Pseudomonadati</taxon>
        <taxon>Pseudomonadota</taxon>
        <taxon>Alphaproteobacteria</taxon>
        <taxon>Hyphomicrobiales</taxon>
        <taxon>Methylobacteriaceae</taxon>
        <taxon>Microvirga</taxon>
    </lineage>
</organism>
<reference evidence="9 10" key="1">
    <citation type="submission" date="2015-05" db="EMBL/GenBank/DDBJ databases">
        <title>Draft genome sequence of Microvirga vignae strain BR3299, a novel nitrogen fixing bacteria isolated from Brazil semi-aired region.</title>
        <authorList>
            <person name="Zilli J.E."/>
            <person name="Passos S.R."/>
            <person name="Leite J."/>
            <person name="Baldani J.I."/>
            <person name="Xavier G.R."/>
            <person name="Rumjaneck N.G."/>
            <person name="Simoes-Araujo J.L."/>
        </authorList>
    </citation>
    <scope>NUCLEOTIDE SEQUENCE [LARGE SCALE GENOMIC DNA]</scope>
    <source>
        <strain evidence="9 10">BR3299</strain>
    </source>
</reference>
<keyword evidence="1 6" id="KW-0732">Signal</keyword>
<comment type="subunit">
    <text evidence="6">Part of the Bam complex.</text>
</comment>
<evidence type="ECO:0000313" key="10">
    <source>
        <dbReference type="Proteomes" id="UP000035489"/>
    </source>
</evidence>
<dbReference type="PROSITE" id="PS51257">
    <property type="entry name" value="PROKAR_LIPOPROTEIN"/>
    <property type="match status" value="1"/>
</dbReference>
<dbReference type="PANTHER" id="PTHR37423">
    <property type="entry name" value="SOLUBLE LYTIC MUREIN TRANSGLYCOSYLASE-RELATED"/>
    <property type="match status" value="1"/>
</dbReference>
<keyword evidence="5 6" id="KW-0449">Lipoprotein</keyword>
<feature type="domain" description="Outer membrane lipoprotein BamD-like" evidence="8">
    <location>
        <begin position="52"/>
        <end position="247"/>
    </location>
</feature>
<dbReference type="STRING" id="1225564.AA309_21660"/>
<keyword evidence="2 6" id="KW-0472">Membrane</keyword>
<evidence type="ECO:0000256" key="6">
    <source>
        <dbReference type="HAMAP-Rule" id="MF_00922"/>
    </source>
</evidence>
<comment type="function">
    <text evidence="6">Part of the outer membrane protein assembly complex, which is involved in assembly and insertion of beta-barrel proteins into the outer membrane.</text>
</comment>